<dbReference type="SUPFAM" id="SSF49764">
    <property type="entry name" value="HSP20-like chaperones"/>
    <property type="match status" value="1"/>
</dbReference>
<evidence type="ECO:0000256" key="4">
    <source>
        <dbReference type="SAM" id="MobiDB-lite"/>
    </source>
</evidence>
<protein>
    <recommendedName>
        <fullName evidence="5">SHSP domain-containing protein</fullName>
    </recommendedName>
</protein>
<evidence type="ECO:0000256" key="3">
    <source>
        <dbReference type="RuleBase" id="RU003616"/>
    </source>
</evidence>
<feature type="compositionally biased region" description="Basic and acidic residues" evidence="4">
    <location>
        <begin position="144"/>
        <end position="155"/>
    </location>
</feature>
<dbReference type="InterPro" id="IPR002068">
    <property type="entry name" value="A-crystallin/Hsp20_dom"/>
</dbReference>
<dbReference type="Gene3D" id="2.60.40.790">
    <property type="match status" value="1"/>
</dbReference>
<gene>
    <name evidence="6" type="ORF">M406DRAFT_69122</name>
</gene>
<organism evidence="6 7">
    <name type="scientific">Cryphonectria parasitica (strain ATCC 38755 / EP155)</name>
    <dbReference type="NCBI Taxonomy" id="660469"/>
    <lineage>
        <taxon>Eukaryota</taxon>
        <taxon>Fungi</taxon>
        <taxon>Dikarya</taxon>
        <taxon>Ascomycota</taxon>
        <taxon>Pezizomycotina</taxon>
        <taxon>Sordariomycetes</taxon>
        <taxon>Sordariomycetidae</taxon>
        <taxon>Diaporthales</taxon>
        <taxon>Cryphonectriaceae</taxon>
        <taxon>Cryphonectria-Endothia species complex</taxon>
        <taxon>Cryphonectria</taxon>
    </lineage>
</organism>
<comment type="caution">
    <text evidence="6">The sequence shown here is derived from an EMBL/GenBank/DDBJ whole genome shotgun (WGS) entry which is preliminary data.</text>
</comment>
<dbReference type="Pfam" id="PF00011">
    <property type="entry name" value="HSP20"/>
    <property type="match status" value="1"/>
</dbReference>
<dbReference type="AlphaFoldDB" id="A0A9P4Y5M1"/>
<dbReference type="EMBL" id="MU032346">
    <property type="protein sequence ID" value="KAF3766945.1"/>
    <property type="molecule type" value="Genomic_DNA"/>
</dbReference>
<dbReference type="Proteomes" id="UP000803844">
    <property type="component" value="Unassembled WGS sequence"/>
</dbReference>
<evidence type="ECO:0000313" key="7">
    <source>
        <dbReference type="Proteomes" id="UP000803844"/>
    </source>
</evidence>
<evidence type="ECO:0000259" key="5">
    <source>
        <dbReference type="PROSITE" id="PS01031"/>
    </source>
</evidence>
<evidence type="ECO:0000256" key="2">
    <source>
        <dbReference type="PROSITE-ProRule" id="PRU00285"/>
    </source>
</evidence>
<evidence type="ECO:0000313" key="6">
    <source>
        <dbReference type="EMBL" id="KAF3766945.1"/>
    </source>
</evidence>
<proteinExistence type="inferred from homology"/>
<keyword evidence="1" id="KW-0346">Stress response</keyword>
<sequence>MAEDIIHPQVAPPNAPQYHFPGWYYYTPEPYHTTSIPKHARHMPAPLKAAQHAVRDLTHPYADGYPLPSPHTDIRESRSAYYLDVELPGLRDKKDVRLKWTGARSLFIEAYIQPQPLPQQASKPSSPEPSPAGPSSEMQTAAQHEVDKNEEETTHYLKKERKTGQFARAFNFPVDIKQDETVAKLAFGVLTIMVPKKEKDSEEKHKEVAIEHAGH</sequence>
<dbReference type="OrthoDB" id="5239158at2759"/>
<feature type="region of interest" description="Disordered" evidence="4">
    <location>
        <begin position="115"/>
        <end position="155"/>
    </location>
</feature>
<name>A0A9P4Y5M1_CRYP1</name>
<dbReference type="PANTHER" id="PTHR11527">
    <property type="entry name" value="HEAT-SHOCK PROTEIN 20 FAMILY MEMBER"/>
    <property type="match status" value="1"/>
</dbReference>
<dbReference type="PROSITE" id="PS01031">
    <property type="entry name" value="SHSP"/>
    <property type="match status" value="1"/>
</dbReference>
<feature type="region of interest" description="Disordered" evidence="4">
    <location>
        <begin position="196"/>
        <end position="215"/>
    </location>
</feature>
<dbReference type="CDD" id="cd06464">
    <property type="entry name" value="ACD_sHsps-like"/>
    <property type="match status" value="1"/>
</dbReference>
<accession>A0A9P4Y5M1</accession>
<dbReference type="GeneID" id="63842360"/>
<keyword evidence="7" id="KW-1185">Reference proteome</keyword>
<dbReference type="InterPro" id="IPR031107">
    <property type="entry name" value="Small_HSP"/>
</dbReference>
<dbReference type="RefSeq" id="XP_040777906.1">
    <property type="nucleotide sequence ID" value="XM_040925231.1"/>
</dbReference>
<reference evidence="6" key="1">
    <citation type="journal article" date="2020" name="Phytopathology">
        <title>Genome sequence of the chestnut blight fungus Cryphonectria parasitica EP155: A fundamental resource for an archetypical invasive plant pathogen.</title>
        <authorList>
            <person name="Crouch J.A."/>
            <person name="Dawe A."/>
            <person name="Aerts A."/>
            <person name="Barry K."/>
            <person name="Churchill A.C.L."/>
            <person name="Grimwood J."/>
            <person name="Hillman B."/>
            <person name="Milgroom M.G."/>
            <person name="Pangilinan J."/>
            <person name="Smith M."/>
            <person name="Salamov A."/>
            <person name="Schmutz J."/>
            <person name="Yadav J."/>
            <person name="Grigoriev I.V."/>
            <person name="Nuss D."/>
        </authorList>
    </citation>
    <scope>NUCLEOTIDE SEQUENCE</scope>
    <source>
        <strain evidence="6">EP155</strain>
    </source>
</reference>
<comment type="similarity">
    <text evidence="2 3">Belongs to the small heat shock protein (HSP20) family.</text>
</comment>
<dbReference type="InterPro" id="IPR008978">
    <property type="entry name" value="HSP20-like_chaperone"/>
</dbReference>
<evidence type="ECO:0000256" key="1">
    <source>
        <dbReference type="ARBA" id="ARBA00023016"/>
    </source>
</evidence>
<feature type="domain" description="SHSP" evidence="5">
    <location>
        <begin position="62"/>
        <end position="211"/>
    </location>
</feature>